<evidence type="ECO:0000256" key="3">
    <source>
        <dbReference type="ARBA" id="ARBA00022833"/>
    </source>
</evidence>
<comment type="cofactor">
    <cofactor evidence="8">
        <name>Mn(2+)</name>
        <dbReference type="ChEBI" id="CHEBI:29035"/>
    </cofactor>
    <cofactor evidence="8">
        <name>Fe(2+)</name>
        <dbReference type="ChEBI" id="CHEBI:29033"/>
    </cofactor>
    <text evidence="8">Binds 1 Mn(2+) or Fe(2+) ion per subunit.</text>
</comment>
<keyword evidence="3 7" id="KW-0862">Zinc</keyword>
<dbReference type="Gene3D" id="3.30.1490.190">
    <property type="match status" value="1"/>
</dbReference>
<dbReference type="AlphaFoldDB" id="A0A7C8LCK1"/>
<accession>A0A7C8LCK1</accession>
<protein>
    <submittedName>
        <fullName evidence="9">Transcriptional repressor</fullName>
    </submittedName>
</protein>
<feature type="binding site" evidence="7">
    <location>
        <position position="135"/>
    </location>
    <ligand>
        <name>Zn(2+)</name>
        <dbReference type="ChEBI" id="CHEBI:29105"/>
    </ligand>
</feature>
<dbReference type="Gene3D" id="1.10.10.10">
    <property type="entry name" value="Winged helix-like DNA-binding domain superfamily/Winged helix DNA-binding domain"/>
    <property type="match status" value="1"/>
</dbReference>
<evidence type="ECO:0000256" key="4">
    <source>
        <dbReference type="ARBA" id="ARBA00023015"/>
    </source>
</evidence>
<feature type="binding site" evidence="7">
    <location>
        <position position="138"/>
    </location>
    <ligand>
        <name>Zn(2+)</name>
        <dbReference type="ChEBI" id="CHEBI:29105"/>
    </ligand>
</feature>
<evidence type="ECO:0000256" key="6">
    <source>
        <dbReference type="ARBA" id="ARBA00023163"/>
    </source>
</evidence>
<proteinExistence type="inferred from homology"/>
<dbReference type="GO" id="GO:0008270">
    <property type="term" value="F:zinc ion binding"/>
    <property type="evidence" value="ECO:0007669"/>
    <property type="project" value="TreeGrafter"/>
</dbReference>
<comment type="caution">
    <text evidence="9">The sequence shown here is derived from an EMBL/GenBank/DDBJ whole genome shotgun (WGS) entry which is preliminary data.</text>
</comment>
<name>A0A7C8LCK1_9FIRM</name>
<evidence type="ECO:0000313" key="10">
    <source>
        <dbReference type="Proteomes" id="UP000483018"/>
    </source>
</evidence>
<organism evidence="9 10">
    <name type="scientific">Defluviitalea raffinosedens</name>
    <dbReference type="NCBI Taxonomy" id="1450156"/>
    <lineage>
        <taxon>Bacteria</taxon>
        <taxon>Bacillati</taxon>
        <taxon>Bacillota</taxon>
        <taxon>Clostridia</taxon>
        <taxon>Lachnospirales</taxon>
        <taxon>Defluviitaleaceae</taxon>
        <taxon>Defluviitalea</taxon>
    </lineage>
</organism>
<feature type="binding site" evidence="8">
    <location>
        <position position="127"/>
    </location>
    <ligand>
        <name>Fe cation</name>
        <dbReference type="ChEBI" id="CHEBI:24875"/>
    </ligand>
</feature>
<keyword evidence="6" id="KW-0804">Transcription</keyword>
<dbReference type="OrthoDB" id="8659436at2"/>
<evidence type="ECO:0000256" key="2">
    <source>
        <dbReference type="ARBA" id="ARBA00022491"/>
    </source>
</evidence>
<dbReference type="GO" id="GO:0003700">
    <property type="term" value="F:DNA-binding transcription factor activity"/>
    <property type="evidence" value="ECO:0007669"/>
    <property type="project" value="InterPro"/>
</dbReference>
<dbReference type="GO" id="GO:1900376">
    <property type="term" value="P:regulation of secondary metabolite biosynthetic process"/>
    <property type="evidence" value="ECO:0007669"/>
    <property type="project" value="TreeGrafter"/>
</dbReference>
<evidence type="ECO:0000256" key="8">
    <source>
        <dbReference type="PIRSR" id="PIRSR602481-2"/>
    </source>
</evidence>
<dbReference type="InterPro" id="IPR002481">
    <property type="entry name" value="FUR"/>
</dbReference>
<keyword evidence="5" id="KW-0238">DNA-binding</keyword>
<feature type="binding site" evidence="7">
    <location>
        <position position="96"/>
    </location>
    <ligand>
        <name>Zn(2+)</name>
        <dbReference type="ChEBI" id="CHEBI:29105"/>
    </ligand>
</feature>
<dbReference type="PANTHER" id="PTHR33202:SF7">
    <property type="entry name" value="FERRIC UPTAKE REGULATION PROTEIN"/>
    <property type="match status" value="1"/>
</dbReference>
<dbReference type="InterPro" id="IPR036390">
    <property type="entry name" value="WH_DNA-bd_sf"/>
</dbReference>
<evidence type="ECO:0000313" key="9">
    <source>
        <dbReference type="EMBL" id="KAE9632002.1"/>
    </source>
</evidence>
<keyword evidence="10" id="KW-1185">Reference proteome</keyword>
<reference evidence="9 10" key="1">
    <citation type="submission" date="2019-12" db="EMBL/GenBank/DDBJ databases">
        <title>Defluviitalea raffinosedens, isolated from a biogas fermenter, genome sequencing and characterization.</title>
        <authorList>
            <person name="Rettenmaier R."/>
            <person name="Schneider M."/>
            <person name="Neuhaus K."/>
            <person name="Liebl W."/>
            <person name="Zverlov V."/>
        </authorList>
    </citation>
    <scope>NUCLEOTIDE SEQUENCE [LARGE SCALE GENOMIC DNA]</scope>
    <source>
        <strain evidence="9 10">249c-K6</strain>
    </source>
</reference>
<dbReference type="GO" id="GO:0045892">
    <property type="term" value="P:negative regulation of DNA-templated transcription"/>
    <property type="evidence" value="ECO:0007669"/>
    <property type="project" value="TreeGrafter"/>
</dbReference>
<evidence type="ECO:0000256" key="5">
    <source>
        <dbReference type="ARBA" id="ARBA00023125"/>
    </source>
</evidence>
<keyword evidence="4" id="KW-0805">Transcription regulation</keyword>
<evidence type="ECO:0000256" key="7">
    <source>
        <dbReference type="PIRSR" id="PIRSR602481-1"/>
    </source>
</evidence>
<feature type="binding site" evidence="7">
    <location>
        <position position="99"/>
    </location>
    <ligand>
        <name>Zn(2+)</name>
        <dbReference type="ChEBI" id="CHEBI:29105"/>
    </ligand>
</feature>
<sequence length="146" mass="17228">MNLNDVKDNLKSQGYKLTNQRKAILDVLMDHKGHVLSAEEIYEKTKERYAKTNVSTIYRNLEILENANLIHRINMNGEASKYKLICNDKHHHHIICKECGKSQSIDFCPLQDIHDEFKDEDFVLTDHRFELYGYCKECIKKKNEQV</sequence>
<dbReference type="GO" id="GO:0000976">
    <property type="term" value="F:transcription cis-regulatory region binding"/>
    <property type="evidence" value="ECO:0007669"/>
    <property type="project" value="TreeGrafter"/>
</dbReference>
<dbReference type="InterPro" id="IPR043135">
    <property type="entry name" value="Fur_C"/>
</dbReference>
<dbReference type="SUPFAM" id="SSF46785">
    <property type="entry name" value="Winged helix' DNA-binding domain"/>
    <property type="match status" value="1"/>
</dbReference>
<keyword evidence="7" id="KW-0479">Metal-binding</keyword>
<dbReference type="Pfam" id="PF01475">
    <property type="entry name" value="FUR"/>
    <property type="match status" value="1"/>
</dbReference>
<dbReference type="Proteomes" id="UP000483018">
    <property type="component" value="Unassembled WGS sequence"/>
</dbReference>
<gene>
    <name evidence="9" type="ORF">GND95_10825</name>
</gene>
<feature type="binding site" evidence="8">
    <location>
        <position position="90"/>
    </location>
    <ligand>
        <name>Fe cation</name>
        <dbReference type="ChEBI" id="CHEBI:24875"/>
    </ligand>
</feature>
<keyword evidence="2" id="KW-0678">Repressor</keyword>
<evidence type="ECO:0000256" key="1">
    <source>
        <dbReference type="ARBA" id="ARBA00007957"/>
    </source>
</evidence>
<dbReference type="InterPro" id="IPR036388">
    <property type="entry name" value="WH-like_DNA-bd_sf"/>
</dbReference>
<dbReference type="CDD" id="cd07153">
    <property type="entry name" value="Fur_like"/>
    <property type="match status" value="1"/>
</dbReference>
<comment type="similarity">
    <text evidence="1">Belongs to the Fur family.</text>
</comment>
<dbReference type="RefSeq" id="WP_158741180.1">
    <property type="nucleotide sequence ID" value="NZ_JAFBEP010000016.1"/>
</dbReference>
<dbReference type="EMBL" id="WSLF01000011">
    <property type="protein sequence ID" value="KAE9632002.1"/>
    <property type="molecule type" value="Genomic_DNA"/>
</dbReference>
<keyword evidence="8" id="KW-0408">Iron</keyword>
<dbReference type="PANTHER" id="PTHR33202">
    <property type="entry name" value="ZINC UPTAKE REGULATION PROTEIN"/>
    <property type="match status" value="1"/>
</dbReference>
<comment type="cofactor">
    <cofactor evidence="7">
        <name>Zn(2+)</name>
        <dbReference type="ChEBI" id="CHEBI:29105"/>
    </cofactor>
    <text evidence="7">Binds 1 zinc ion per subunit.</text>
</comment>